<evidence type="ECO:0000313" key="1">
    <source>
        <dbReference type="EMBL" id="KAJ2810150.1"/>
    </source>
</evidence>
<accession>A0ACC1LJJ9</accession>
<dbReference type="EMBL" id="JANBUP010000790">
    <property type="protein sequence ID" value="KAJ2810150.1"/>
    <property type="molecule type" value="Genomic_DNA"/>
</dbReference>
<protein>
    <submittedName>
        <fullName evidence="1">Uncharacterized protein</fullName>
    </submittedName>
</protein>
<sequence>MSSQELAARNAPTYKPDVRARQAPVFHANAVSPYPPPPPTQRPGLGPQAAAPALIGSNDLQHSSRYESHTMASYLRAQARVSDRAAIYSDLGELPLRQTALARRTLSFNTESGLDGLTNAMAPRPTSALGDLREIPGLHSDNQLHAERPRSSMGFVRHRLRANSEVAPSTTGLSAYPDRIGFRPDLPTGLDKPEHISSVRSLSEYSSEFDAANRAPLCEFGPDLARGVFVARFYEPRLYHLTVWFSVPAEAMPTPGDQKLPAGGLTPDSAIHSAGVCPDTPPVMPTLYSWETGNVHLRGLPRSVRTTVRVRLPHRQMVVHESDAETNGNILLGFADDQPCLDSLAELDGSSAPPVTPKRQVMQVNIADVPSSIYTSRPKGSSLMASNLSSVSDIAGGGGRGHGCFYRVKMQQPGHIEPSLVRTESARTASTRAPVRATNLLLYPDSPSNVPLDRSASTEGELAGWLNTDDSDAAEDGFGDFSPAPPPTAAYEPTCGDIETLLDNRLQRFIDEYGHRDLANDEQPILVDSDGKLDAGDGTLESSRPRSRSELQQACMDSGNATRPSWTDFAQRQTQVDGIDYQRTELTVFKLPLADSISFSWAPRLSEYCQPVVALDKMLNVEVLPTMPLSGEDAVVPVLGRPSLPPSLPSISTSRHALETIFSAESTPVGSGRMDSFAALTFDEPQSIASPAMPVSTKSSKLSAPAVHVAIERTEHGVTLLSDGLRVQSTISLRLHSSTWCAEDEAIAHSSQLYDWPEYFDLEFTPLKYSVGSFATGQHDSEDVNLLHRSVDICCATQSEHTAEWLAGAAPTQGSGSGNRTSPGTLRPSCLRVWIPSTEAQLSPVLVLSIESEPATHVQLSSMLLTERLLVALPKHLVSLVLPSTPTMPSADPAGGESKLTKLTNRAGLWVKAAIVNSVDDDQAPLPACHVVAIERRSANSIPALAPAYDRQQQFTAAYAELSSDGAVLTPLTSPTASSVNVVIGDGRQGELGLSVQVTLKCSLATFIPWRIQLATGTSSMAAPCLALRLPEATAGCSPWVVSGLELTSAAGNNGIMASTQLICLDSTLVGIPLANRRQSDNILSDEVVIDTVQCVLTTSVDRDQLLAAQGLSSCQTDHVADPGVVLSLPTLLFGASDVASVCKALDADDSCFEYSSIARLSGSLLSTVFVSVTTPCMQTSGSTLPTPRLAHSDTIVCPIGASPDTNSDNPRSQADLLGMPSVEHRFQLSDCTPLKLQLVPTMPVTRPELVTRYVDTSDLAPPPPTLDVNSACPESETDAGDELPIPRTSVDEELADDDDAPVLPMSGLAASVHSMDLSSIEGSGGGSLRHRHSRARMDQPTDLGGLFQLPSPATESDPLLARSGIAETTSTISLSDRTTGTTRCWRAALMAFRTVICMVVIGALVLLAKERLFNIPIYPGWPTRGNAVTGPVATPLPLAMAAPEAAAAIDPSAHPIYISVISAAPRETGGSPASLIRFRARGKHSEGSESQEGTLVAMSTATPDASATTPVVMSNDGAHTFVAPTDGSPLLSWLYKSVIGTVLELFGL</sequence>
<evidence type="ECO:0000313" key="2">
    <source>
        <dbReference type="Proteomes" id="UP001140096"/>
    </source>
</evidence>
<gene>
    <name evidence="1" type="ORF">H4S07_002839</name>
</gene>
<name>A0ACC1LJJ9_9FUNG</name>
<organism evidence="1 2">
    <name type="scientific">Coemansia furcata</name>
    <dbReference type="NCBI Taxonomy" id="417177"/>
    <lineage>
        <taxon>Eukaryota</taxon>
        <taxon>Fungi</taxon>
        <taxon>Fungi incertae sedis</taxon>
        <taxon>Zoopagomycota</taxon>
        <taxon>Kickxellomycotina</taxon>
        <taxon>Kickxellomycetes</taxon>
        <taxon>Kickxellales</taxon>
        <taxon>Kickxellaceae</taxon>
        <taxon>Coemansia</taxon>
    </lineage>
</organism>
<reference evidence="1" key="1">
    <citation type="submission" date="2022-07" db="EMBL/GenBank/DDBJ databases">
        <title>Phylogenomic reconstructions and comparative analyses of Kickxellomycotina fungi.</title>
        <authorList>
            <person name="Reynolds N.K."/>
            <person name="Stajich J.E."/>
            <person name="Barry K."/>
            <person name="Grigoriev I.V."/>
            <person name="Crous P."/>
            <person name="Smith M.E."/>
        </authorList>
    </citation>
    <scope>NUCLEOTIDE SEQUENCE</scope>
    <source>
        <strain evidence="1">CBS 102833</strain>
    </source>
</reference>
<comment type="caution">
    <text evidence="1">The sequence shown here is derived from an EMBL/GenBank/DDBJ whole genome shotgun (WGS) entry which is preliminary data.</text>
</comment>
<dbReference type="Proteomes" id="UP001140096">
    <property type="component" value="Unassembled WGS sequence"/>
</dbReference>
<proteinExistence type="predicted"/>
<keyword evidence="2" id="KW-1185">Reference proteome</keyword>